<organism evidence="2 3">
    <name type="scientific">Arthrobacter russicus</name>
    <dbReference type="NCBI Taxonomy" id="172040"/>
    <lineage>
        <taxon>Bacteria</taxon>
        <taxon>Bacillati</taxon>
        <taxon>Actinomycetota</taxon>
        <taxon>Actinomycetes</taxon>
        <taxon>Micrococcales</taxon>
        <taxon>Micrococcaceae</taxon>
        <taxon>Arthrobacter</taxon>
    </lineage>
</organism>
<dbReference type="EMBL" id="JAVDQF010000001">
    <property type="protein sequence ID" value="MDR6270166.1"/>
    <property type="molecule type" value="Genomic_DNA"/>
</dbReference>
<dbReference type="RefSeq" id="WP_309799044.1">
    <property type="nucleotide sequence ID" value="NZ_BAAAHY010000005.1"/>
</dbReference>
<protein>
    <recommendedName>
        <fullName evidence="1">TadE-like domain-containing protein</fullName>
    </recommendedName>
</protein>
<reference evidence="2 3" key="1">
    <citation type="submission" date="2023-07" db="EMBL/GenBank/DDBJ databases">
        <title>Sequencing the genomes of 1000 actinobacteria strains.</title>
        <authorList>
            <person name="Klenk H.-P."/>
        </authorList>
    </citation>
    <scope>NUCLEOTIDE SEQUENCE [LARGE SCALE GENOMIC DNA]</scope>
    <source>
        <strain evidence="2 3">DSM 14555</strain>
    </source>
</reference>
<dbReference type="InterPro" id="IPR012495">
    <property type="entry name" value="TadE-like_dom"/>
</dbReference>
<gene>
    <name evidence="2" type="ORF">JOE69_002404</name>
</gene>
<name>A0ABU1JE66_9MICC</name>
<comment type="caution">
    <text evidence="2">The sequence shown here is derived from an EMBL/GenBank/DDBJ whole genome shotgun (WGS) entry which is preliminary data.</text>
</comment>
<dbReference type="InterPro" id="IPR049790">
    <property type="entry name" value="Rv3655c/TadE"/>
</dbReference>
<evidence type="ECO:0000313" key="2">
    <source>
        <dbReference type="EMBL" id="MDR6270166.1"/>
    </source>
</evidence>
<evidence type="ECO:0000259" key="1">
    <source>
        <dbReference type="Pfam" id="PF07811"/>
    </source>
</evidence>
<evidence type="ECO:0000313" key="3">
    <source>
        <dbReference type="Proteomes" id="UP001185069"/>
    </source>
</evidence>
<proteinExistence type="predicted"/>
<feature type="domain" description="TadE-like" evidence="1">
    <location>
        <begin position="12"/>
        <end position="54"/>
    </location>
</feature>
<dbReference type="Proteomes" id="UP001185069">
    <property type="component" value="Unassembled WGS sequence"/>
</dbReference>
<dbReference type="NCBIfam" id="NF041390">
    <property type="entry name" value="TadE_Rv3655c"/>
    <property type="match status" value="1"/>
</dbReference>
<dbReference type="Pfam" id="PF07811">
    <property type="entry name" value="TadE"/>
    <property type="match status" value="1"/>
</dbReference>
<accession>A0ABU1JE66</accession>
<sequence>MKLPPRRAGERGSATAELAVLFPVLLLLLGFLLFSAQTAVAQMRLEDAARAAAREAARGAAAEAVDSVARRLGGADANVVVRREGGFLEVEVGSRLAGPFGDLLGNQLKAKATTRAEDSEAPGAMP</sequence>
<keyword evidence="3" id="KW-1185">Reference proteome</keyword>